<keyword evidence="2" id="KW-0472">Membrane</keyword>
<gene>
    <name evidence="3" type="ORF">QV09_09600</name>
</gene>
<organism evidence="3 4">
    <name type="scientific">Gallibacterium salpingitidis</name>
    <dbReference type="NCBI Taxonomy" id="505341"/>
    <lineage>
        <taxon>Bacteria</taxon>
        <taxon>Pseudomonadati</taxon>
        <taxon>Pseudomonadota</taxon>
        <taxon>Gammaproteobacteria</taxon>
        <taxon>Pasteurellales</taxon>
        <taxon>Pasteurellaceae</taxon>
        <taxon>Gallibacterium</taxon>
    </lineage>
</organism>
<keyword evidence="1" id="KW-0175">Coiled coil</keyword>
<dbReference type="RefSeq" id="WP_066111535.1">
    <property type="nucleotide sequence ID" value="NZ_JTJT01000010.1"/>
</dbReference>
<reference evidence="3 4" key="1">
    <citation type="submission" date="2014-11" db="EMBL/GenBank/DDBJ databases">
        <title>Pan-genome of Gallibacterium spp.</title>
        <authorList>
            <person name="Kudirkiene E."/>
            <person name="Bojesen A.M."/>
        </authorList>
    </citation>
    <scope>NUCLEOTIDE SEQUENCE [LARGE SCALE GENOMIC DNA]</scope>
    <source>
        <strain evidence="3 4">18469/18</strain>
    </source>
</reference>
<evidence type="ECO:0000313" key="3">
    <source>
        <dbReference type="EMBL" id="OBX08336.1"/>
    </source>
</evidence>
<dbReference type="AlphaFoldDB" id="A0AB36E0H1"/>
<keyword evidence="2" id="KW-0812">Transmembrane</keyword>
<evidence type="ECO:0000256" key="1">
    <source>
        <dbReference type="SAM" id="Coils"/>
    </source>
</evidence>
<accession>A0AB36E0H1</accession>
<protein>
    <recommendedName>
        <fullName evidence="5">DUF2681 domain-containing protein</fullName>
    </recommendedName>
</protein>
<dbReference type="EMBL" id="JTJU01000057">
    <property type="protein sequence ID" value="OBX08336.1"/>
    <property type="molecule type" value="Genomic_DNA"/>
</dbReference>
<sequence length="88" mass="9979">MSVTIYLSLIVIIVVALIVIFLFIKVSQAKKKISEYQAIVDDVMRKNAAAQAQINNHQERVKNEEKARVTNRDSIIDSLHQAGDLRDE</sequence>
<proteinExistence type="predicted"/>
<feature type="transmembrane region" description="Helical" evidence="2">
    <location>
        <begin position="6"/>
        <end position="24"/>
    </location>
</feature>
<evidence type="ECO:0000313" key="4">
    <source>
        <dbReference type="Proteomes" id="UP000092527"/>
    </source>
</evidence>
<name>A0AB36E0H1_9PAST</name>
<comment type="caution">
    <text evidence="3">The sequence shown here is derived from an EMBL/GenBank/DDBJ whole genome shotgun (WGS) entry which is preliminary data.</text>
</comment>
<dbReference type="InterPro" id="IPR020274">
    <property type="entry name" value="Uncharacterised_HI1496"/>
</dbReference>
<keyword evidence="2" id="KW-1133">Transmembrane helix</keyword>
<dbReference type="Pfam" id="PF10883">
    <property type="entry name" value="DUF2681"/>
    <property type="match status" value="1"/>
</dbReference>
<evidence type="ECO:0000256" key="2">
    <source>
        <dbReference type="SAM" id="Phobius"/>
    </source>
</evidence>
<feature type="coiled-coil region" evidence="1">
    <location>
        <begin position="26"/>
        <end position="67"/>
    </location>
</feature>
<dbReference type="Proteomes" id="UP000092527">
    <property type="component" value="Unassembled WGS sequence"/>
</dbReference>
<evidence type="ECO:0008006" key="5">
    <source>
        <dbReference type="Google" id="ProtNLM"/>
    </source>
</evidence>